<keyword evidence="6 11" id="KW-0547">Nucleotide-binding</keyword>
<evidence type="ECO:0000256" key="1">
    <source>
        <dbReference type="ARBA" id="ARBA00004496"/>
    </source>
</evidence>
<evidence type="ECO:0000313" key="14">
    <source>
        <dbReference type="Proteomes" id="UP000293550"/>
    </source>
</evidence>
<evidence type="ECO:0000256" key="7">
    <source>
        <dbReference type="ARBA" id="ARBA00022777"/>
    </source>
</evidence>
<keyword evidence="8 11" id="KW-0067">ATP-binding</keyword>
<accession>A0A4Q7DIV0</accession>
<dbReference type="AlphaFoldDB" id="A0A4Q7DIV0"/>
<dbReference type="Gene3D" id="3.40.1160.10">
    <property type="entry name" value="Acetylglutamate kinase-like"/>
    <property type="match status" value="1"/>
</dbReference>
<dbReference type="GO" id="GO:0006225">
    <property type="term" value="P:UDP biosynthetic process"/>
    <property type="evidence" value="ECO:0007669"/>
    <property type="project" value="TreeGrafter"/>
</dbReference>
<dbReference type="InterPro" id="IPR011817">
    <property type="entry name" value="Uridylate_kinase"/>
</dbReference>
<feature type="binding site" evidence="11">
    <location>
        <position position="67"/>
    </location>
    <ligand>
        <name>ATP</name>
        <dbReference type="ChEBI" id="CHEBI:30616"/>
    </ligand>
</feature>
<evidence type="ECO:0000256" key="3">
    <source>
        <dbReference type="ARBA" id="ARBA00007614"/>
    </source>
</evidence>
<comment type="subcellular location">
    <subcellularLocation>
        <location evidence="1 11">Cytoplasm</location>
    </subcellularLocation>
</comment>
<evidence type="ECO:0000259" key="12">
    <source>
        <dbReference type="Pfam" id="PF00696"/>
    </source>
</evidence>
<dbReference type="GO" id="GO:0033862">
    <property type="term" value="F:UMP kinase activity"/>
    <property type="evidence" value="ECO:0007669"/>
    <property type="project" value="UniProtKB-EC"/>
</dbReference>
<dbReference type="InterPro" id="IPR036393">
    <property type="entry name" value="AceGlu_kinase-like_sf"/>
</dbReference>
<comment type="caution">
    <text evidence="11">Lacks conserved residue(s) required for the propagation of feature annotation.</text>
</comment>
<keyword evidence="14" id="KW-1185">Reference proteome</keyword>
<dbReference type="RefSeq" id="WP_130154183.1">
    <property type="nucleotide sequence ID" value="NZ_SCFB01000006.1"/>
</dbReference>
<dbReference type="HAMAP" id="MF_01220_B">
    <property type="entry name" value="PyrH_B"/>
    <property type="match status" value="1"/>
</dbReference>
<evidence type="ECO:0000256" key="8">
    <source>
        <dbReference type="ARBA" id="ARBA00022840"/>
    </source>
</evidence>
<keyword evidence="4 11" id="KW-0963">Cytoplasm</keyword>
<dbReference type="PANTHER" id="PTHR42833">
    <property type="entry name" value="URIDYLATE KINASE"/>
    <property type="match status" value="1"/>
</dbReference>
<comment type="subunit">
    <text evidence="11">Homohexamer.</text>
</comment>
<evidence type="ECO:0000256" key="6">
    <source>
        <dbReference type="ARBA" id="ARBA00022741"/>
    </source>
</evidence>
<comment type="catalytic activity">
    <reaction evidence="10 11">
        <text>UMP + ATP = UDP + ADP</text>
        <dbReference type="Rhea" id="RHEA:24400"/>
        <dbReference type="ChEBI" id="CHEBI:30616"/>
        <dbReference type="ChEBI" id="CHEBI:57865"/>
        <dbReference type="ChEBI" id="CHEBI:58223"/>
        <dbReference type="ChEBI" id="CHEBI:456216"/>
        <dbReference type="EC" id="2.7.4.22"/>
    </reaction>
</comment>
<feature type="binding site" evidence="11">
    <location>
        <begin position="13"/>
        <end position="16"/>
    </location>
    <ligand>
        <name>ATP</name>
        <dbReference type="ChEBI" id="CHEBI:30616"/>
    </ligand>
</feature>
<name>A0A4Q7DIV0_9PROT</name>
<comment type="caution">
    <text evidence="13">The sequence shown here is derived from an EMBL/GenBank/DDBJ whole genome shotgun (WGS) entry which is preliminary data.</text>
</comment>
<evidence type="ECO:0000313" key="13">
    <source>
        <dbReference type="EMBL" id="RZI45934.1"/>
    </source>
</evidence>
<feature type="binding site" evidence="11">
    <location>
        <position position="180"/>
    </location>
    <ligand>
        <name>ATP</name>
        <dbReference type="ChEBI" id="CHEBI:30616"/>
    </ligand>
</feature>
<comment type="function">
    <text evidence="11">Catalyzes the reversible phosphorylation of UMP to UDP.</text>
</comment>
<dbReference type="NCBIfam" id="TIGR02075">
    <property type="entry name" value="pyrH_bact"/>
    <property type="match status" value="1"/>
</dbReference>
<keyword evidence="9 11" id="KW-0665">Pyrimidine biosynthesis</keyword>
<dbReference type="EMBL" id="SCFB01000006">
    <property type="protein sequence ID" value="RZI45934.1"/>
    <property type="molecule type" value="Genomic_DNA"/>
</dbReference>
<dbReference type="InterPro" id="IPR001048">
    <property type="entry name" value="Asp/Glu/Uridylate_kinase"/>
</dbReference>
<dbReference type="CDD" id="cd04254">
    <property type="entry name" value="AAK_UMPK-PyrH-Ec"/>
    <property type="match status" value="1"/>
</dbReference>
<dbReference type="OrthoDB" id="9807458at2"/>
<evidence type="ECO:0000256" key="9">
    <source>
        <dbReference type="ARBA" id="ARBA00022975"/>
    </source>
</evidence>
<dbReference type="PANTHER" id="PTHR42833:SF4">
    <property type="entry name" value="URIDYLATE KINASE PUMPKIN, CHLOROPLASTIC"/>
    <property type="match status" value="1"/>
</dbReference>
<protein>
    <recommendedName>
        <fullName evidence="11">Uridylate kinase</fullName>
        <shortName evidence="11">UK</shortName>
        <ecNumber evidence="11">2.7.4.22</ecNumber>
    </recommendedName>
    <alternativeName>
        <fullName evidence="11">Uridine monophosphate kinase</fullName>
        <shortName evidence="11">UMP kinase</shortName>
        <shortName evidence="11">UMPK</shortName>
    </alternativeName>
</protein>
<evidence type="ECO:0000256" key="2">
    <source>
        <dbReference type="ARBA" id="ARBA00004791"/>
    </source>
</evidence>
<organism evidence="13 14">
    <name type="scientific">Candidatus Finniella inopinata</name>
    <dbReference type="NCBI Taxonomy" id="1696036"/>
    <lineage>
        <taxon>Bacteria</taxon>
        <taxon>Pseudomonadati</taxon>
        <taxon>Pseudomonadota</taxon>
        <taxon>Alphaproteobacteria</taxon>
        <taxon>Holosporales</taxon>
        <taxon>Candidatus Paracaedibacteraceae</taxon>
        <taxon>Candidatus Finniella</taxon>
    </lineage>
</organism>
<dbReference type="SUPFAM" id="SSF53633">
    <property type="entry name" value="Carbamate kinase-like"/>
    <property type="match status" value="1"/>
</dbReference>
<feature type="binding site" evidence="11">
    <location>
        <position position="83"/>
    </location>
    <ligand>
        <name>UMP</name>
        <dbReference type="ChEBI" id="CHEBI:57865"/>
    </ligand>
</feature>
<feature type="binding site" evidence="11">
    <location>
        <position position="171"/>
    </location>
    <ligand>
        <name>ATP</name>
        <dbReference type="ChEBI" id="CHEBI:30616"/>
    </ligand>
</feature>
<dbReference type="Proteomes" id="UP000293550">
    <property type="component" value="Unassembled WGS sequence"/>
</dbReference>
<dbReference type="Pfam" id="PF00696">
    <property type="entry name" value="AA_kinase"/>
    <property type="match status" value="1"/>
</dbReference>
<comment type="pathway">
    <text evidence="2 11">Pyrimidine metabolism; CTP biosynthesis via de novo pathway; UDP from UMP (UMPK route): step 1/1.</text>
</comment>
<dbReference type="PIRSF" id="PIRSF005650">
    <property type="entry name" value="Uridylate_kin"/>
    <property type="match status" value="1"/>
</dbReference>
<dbReference type="GO" id="GO:0044210">
    <property type="term" value="P:'de novo' CTP biosynthetic process"/>
    <property type="evidence" value="ECO:0007669"/>
    <property type="project" value="UniProtKB-UniRule"/>
</dbReference>
<keyword evidence="7 11" id="KW-0418">Kinase</keyword>
<comment type="activity regulation">
    <text evidence="11">Inhibited by UTP.</text>
</comment>
<feature type="binding site" evidence="11">
    <location>
        <position position="63"/>
    </location>
    <ligand>
        <name>ATP</name>
        <dbReference type="ChEBI" id="CHEBI:30616"/>
    </ligand>
</feature>
<evidence type="ECO:0000256" key="5">
    <source>
        <dbReference type="ARBA" id="ARBA00022679"/>
    </source>
</evidence>
<dbReference type="InterPro" id="IPR015963">
    <property type="entry name" value="Uridylate_kinase_bac"/>
</dbReference>
<evidence type="ECO:0000256" key="10">
    <source>
        <dbReference type="ARBA" id="ARBA00047767"/>
    </source>
</evidence>
<feature type="binding site" evidence="11">
    <location>
        <position position="177"/>
    </location>
    <ligand>
        <name>ATP</name>
        <dbReference type="ChEBI" id="CHEBI:30616"/>
    </ligand>
</feature>
<comment type="similarity">
    <text evidence="3 11">Belongs to the UMP kinase family.</text>
</comment>
<dbReference type="GO" id="GO:0005524">
    <property type="term" value="F:ATP binding"/>
    <property type="evidence" value="ECO:0007669"/>
    <property type="project" value="UniProtKB-KW"/>
</dbReference>
<reference evidence="13 14" key="1">
    <citation type="submission" date="2018-10" db="EMBL/GenBank/DDBJ databases">
        <title>An updated phylogeny of the Alphaproteobacteria reveals that the parasitic Rickettsiales and Holosporales have independent origins.</title>
        <authorList>
            <person name="Munoz-Gomez S.A."/>
            <person name="Hess S."/>
            <person name="Burger G."/>
            <person name="Lang B.F."/>
            <person name="Susko E."/>
            <person name="Slamovits C.H."/>
            <person name="Roger A.J."/>
        </authorList>
    </citation>
    <scope>NUCLEOTIDE SEQUENCE [LARGE SCALE GENOMIC DNA]</scope>
    <source>
        <strain evidence="13">HOLO01</strain>
    </source>
</reference>
<dbReference type="FunFam" id="3.40.1160.10:FF:000001">
    <property type="entry name" value="Uridylate kinase"/>
    <property type="match status" value="1"/>
</dbReference>
<dbReference type="UniPathway" id="UPA00159">
    <property type="reaction ID" value="UER00275"/>
</dbReference>
<proteinExistence type="inferred from homology"/>
<dbReference type="GO" id="GO:0005737">
    <property type="term" value="C:cytoplasm"/>
    <property type="evidence" value="ECO:0007669"/>
    <property type="project" value="UniProtKB-SubCell"/>
</dbReference>
<feature type="binding site" evidence="11">
    <location>
        <position position="62"/>
    </location>
    <ligand>
        <name>UMP</name>
        <dbReference type="ChEBI" id="CHEBI:57865"/>
    </ligand>
</feature>
<gene>
    <name evidence="11" type="primary">pyrH</name>
    <name evidence="13" type="ORF">EQU50_05745</name>
</gene>
<keyword evidence="5 11" id="KW-0808">Transferase</keyword>
<evidence type="ECO:0000256" key="11">
    <source>
        <dbReference type="HAMAP-Rule" id="MF_01220"/>
    </source>
</evidence>
<evidence type="ECO:0000256" key="4">
    <source>
        <dbReference type="ARBA" id="ARBA00022490"/>
    </source>
</evidence>
<feature type="domain" description="Aspartate/glutamate/uridylate kinase" evidence="12">
    <location>
        <begin position="9"/>
        <end position="225"/>
    </location>
</feature>
<sequence>MSSSPQYRRVLLKLSGEALASLESTGSGHKKFGIDPKMLEKLAQDILSVHQTGLEIALVVGGGNIYRGAQADAYPSTDRTSADHMGMLATTINGLALKSALEHYGMPVSLMSAMPIPNVCETFTRRKAVEALNKKHVLICVAGTGNPYFTTDSAAALRACELNCDLLLKATKVAGIYTADPNHHASAEFLPRLTYREVIERKLKVMDMTAITLAKENKIPIAVFSIYENNGFGKVLNKATQFTIIS</sequence>
<feature type="binding site" evidence="11">
    <location>
        <begin position="144"/>
        <end position="151"/>
    </location>
    <ligand>
        <name>UMP</name>
        <dbReference type="ChEBI" id="CHEBI:57865"/>
    </ligand>
</feature>
<dbReference type="EC" id="2.7.4.22" evidence="11"/>